<feature type="transmembrane region" description="Helical" evidence="14">
    <location>
        <begin position="241"/>
        <end position="264"/>
    </location>
</feature>
<evidence type="ECO:0000256" key="14">
    <source>
        <dbReference type="RuleBase" id="RU366012"/>
    </source>
</evidence>
<keyword evidence="16" id="KW-1185">Reference proteome</keyword>
<dbReference type="Proteomes" id="UP001546774">
    <property type="component" value="Unassembled WGS sequence"/>
</dbReference>
<name>A0ABV1H156_9FIRM</name>
<comment type="catalytic activity">
    <reaction evidence="12">
        <text>L-proline(in) + Na(+)(in) = L-proline(out) + Na(+)(out)</text>
        <dbReference type="Rhea" id="RHEA:28967"/>
        <dbReference type="ChEBI" id="CHEBI:29101"/>
        <dbReference type="ChEBI" id="CHEBI:60039"/>
    </reaction>
</comment>
<evidence type="ECO:0000256" key="10">
    <source>
        <dbReference type="ARBA" id="ARBA00023136"/>
    </source>
</evidence>
<evidence type="ECO:0000256" key="8">
    <source>
        <dbReference type="ARBA" id="ARBA00023053"/>
    </source>
</evidence>
<evidence type="ECO:0000256" key="7">
    <source>
        <dbReference type="ARBA" id="ARBA00022989"/>
    </source>
</evidence>
<protein>
    <recommendedName>
        <fullName evidence="14">Sodium/proline symporter</fullName>
    </recommendedName>
    <alternativeName>
        <fullName evidence="14">Proline permease</fullName>
    </alternativeName>
</protein>
<keyword evidence="5 14" id="KW-0812">Transmembrane</keyword>
<proteinExistence type="inferred from homology"/>
<keyword evidence="9 14" id="KW-0406">Ion transport</keyword>
<evidence type="ECO:0000256" key="1">
    <source>
        <dbReference type="ARBA" id="ARBA00004651"/>
    </source>
</evidence>
<keyword evidence="7 14" id="KW-1133">Transmembrane helix</keyword>
<comment type="function">
    <text evidence="14">Catalyzes the sodium-dependent uptake of extracellular L-proline.</text>
</comment>
<keyword evidence="8 14" id="KW-0915">Sodium</keyword>
<organism evidence="15 16">
    <name type="scientific">Lachnospira intestinalis</name>
    <dbReference type="NCBI Taxonomy" id="3133158"/>
    <lineage>
        <taxon>Bacteria</taxon>
        <taxon>Bacillati</taxon>
        <taxon>Bacillota</taxon>
        <taxon>Clostridia</taxon>
        <taxon>Lachnospirales</taxon>
        <taxon>Lachnospiraceae</taxon>
        <taxon>Lachnospira</taxon>
    </lineage>
</organism>
<evidence type="ECO:0000256" key="12">
    <source>
        <dbReference type="ARBA" id="ARBA00033708"/>
    </source>
</evidence>
<dbReference type="Pfam" id="PF00474">
    <property type="entry name" value="SSF"/>
    <property type="match status" value="1"/>
</dbReference>
<evidence type="ECO:0000256" key="5">
    <source>
        <dbReference type="ARBA" id="ARBA00022692"/>
    </source>
</evidence>
<dbReference type="EMBL" id="JBBMFS010000001">
    <property type="protein sequence ID" value="MEQ2553426.1"/>
    <property type="molecule type" value="Genomic_DNA"/>
</dbReference>
<feature type="transmembrane region" description="Helical" evidence="14">
    <location>
        <begin position="441"/>
        <end position="461"/>
    </location>
</feature>
<evidence type="ECO:0000256" key="6">
    <source>
        <dbReference type="ARBA" id="ARBA00022847"/>
    </source>
</evidence>
<feature type="transmembrane region" description="Helical" evidence="14">
    <location>
        <begin position="385"/>
        <end position="403"/>
    </location>
</feature>
<feature type="transmembrane region" description="Helical" evidence="14">
    <location>
        <begin position="194"/>
        <end position="215"/>
    </location>
</feature>
<evidence type="ECO:0000256" key="3">
    <source>
        <dbReference type="ARBA" id="ARBA00022448"/>
    </source>
</evidence>
<keyword evidence="10 14" id="KW-0472">Membrane</keyword>
<dbReference type="InterPro" id="IPR050277">
    <property type="entry name" value="Sodium:Solute_Symporter"/>
</dbReference>
<comment type="caution">
    <text evidence="15">The sequence shown here is derived from an EMBL/GenBank/DDBJ whole genome shotgun (WGS) entry which is preliminary data.</text>
</comment>
<feature type="transmembrane region" description="Helical" evidence="14">
    <location>
        <begin position="324"/>
        <end position="349"/>
    </location>
</feature>
<dbReference type="InterPro" id="IPR001734">
    <property type="entry name" value="Na/solute_symporter"/>
</dbReference>
<comment type="subcellular location">
    <subcellularLocation>
        <location evidence="1 14">Cell membrane</location>
        <topology evidence="1 14">Multi-pass membrane protein</topology>
    </subcellularLocation>
</comment>
<evidence type="ECO:0000256" key="4">
    <source>
        <dbReference type="ARBA" id="ARBA00022475"/>
    </source>
</evidence>
<keyword evidence="11 14" id="KW-0739">Sodium transport</keyword>
<keyword evidence="4 14" id="KW-1003">Cell membrane</keyword>
<sequence>MSQIIIMAAILIYLAAMLGVGFYCSKQNNSVDDFYLGGRKLGPFVTAMSAEASDMSSWLLMGLPGVAYLSGVASAAWTAIGLAIGTYVNWLIVARRIRVYSKAYEAFTVPDFFAKRFGDKKGILTGIAALMIIIFFIPYTASGFAACGKLFSSLFGVNYMAAMVISAAVIVGYCALGGFLAASTTDLIQSIVMTIALVVVVVFGINVAGGLDVVIDNARQLPGYLDFFHSYSVETQSAEKYSFLSIASTMAWGLGYFGMPHILLRFMAIEDENKLKISRRVATIWVVISLTIGVFIGIVGYSMSKAGAIEVLTGSNSETIIVRVAHLLSTYGAIPAIIGGLILAGMLAATMSTADSQLLAAASAVSQNLVKDCFHIKITEKMSIVVARITVVVIAVIGVFMASNPDSSVFDIVSFAWAGFGATFGPVVLVSLFWKGANRYGVLAGMVSGGVMIFLWKYVIAKLGGVFAIYELLPAFIVAVAVIVVVSLVTGGPEQEVLEKFEQVKAQN</sequence>
<gene>
    <name evidence="15" type="ORF">WMO37_00135</name>
</gene>
<feature type="transmembrane region" description="Helical" evidence="14">
    <location>
        <begin position="122"/>
        <end position="139"/>
    </location>
</feature>
<dbReference type="InterPro" id="IPR011851">
    <property type="entry name" value="Na/Pro_symporter"/>
</dbReference>
<comment type="similarity">
    <text evidence="2 13">Belongs to the sodium:solute symporter (SSF) (TC 2.A.21) family.</text>
</comment>
<dbReference type="InterPro" id="IPR038377">
    <property type="entry name" value="Na/Glc_symporter_sf"/>
</dbReference>
<evidence type="ECO:0000256" key="9">
    <source>
        <dbReference type="ARBA" id="ARBA00023065"/>
    </source>
</evidence>
<dbReference type="Gene3D" id="1.20.1730.10">
    <property type="entry name" value="Sodium/glucose cotransporter"/>
    <property type="match status" value="1"/>
</dbReference>
<evidence type="ECO:0000256" key="13">
    <source>
        <dbReference type="RuleBase" id="RU362091"/>
    </source>
</evidence>
<feature type="transmembrane region" description="Helical" evidence="14">
    <location>
        <begin position="159"/>
        <end position="182"/>
    </location>
</feature>
<keyword evidence="14" id="KW-0029">Amino-acid transport</keyword>
<feature type="transmembrane region" description="Helical" evidence="14">
    <location>
        <begin position="415"/>
        <end position="434"/>
    </location>
</feature>
<dbReference type="PANTHER" id="PTHR48086">
    <property type="entry name" value="SODIUM/PROLINE SYMPORTER-RELATED"/>
    <property type="match status" value="1"/>
</dbReference>
<accession>A0ABV1H156</accession>
<dbReference type="CDD" id="cd11475">
    <property type="entry name" value="SLC5sbd_PutP"/>
    <property type="match status" value="1"/>
</dbReference>
<evidence type="ECO:0000256" key="11">
    <source>
        <dbReference type="ARBA" id="ARBA00023201"/>
    </source>
</evidence>
<dbReference type="PANTHER" id="PTHR48086:SF3">
    <property type="entry name" value="SODIUM_PROLINE SYMPORTER"/>
    <property type="match status" value="1"/>
</dbReference>
<evidence type="ECO:0000313" key="15">
    <source>
        <dbReference type="EMBL" id="MEQ2553426.1"/>
    </source>
</evidence>
<evidence type="ECO:0000256" key="2">
    <source>
        <dbReference type="ARBA" id="ARBA00006434"/>
    </source>
</evidence>
<dbReference type="NCBIfam" id="TIGR00813">
    <property type="entry name" value="sss"/>
    <property type="match status" value="1"/>
</dbReference>
<evidence type="ECO:0000313" key="16">
    <source>
        <dbReference type="Proteomes" id="UP001546774"/>
    </source>
</evidence>
<feature type="transmembrane region" description="Helical" evidence="14">
    <location>
        <begin position="467"/>
        <end position="490"/>
    </location>
</feature>
<feature type="transmembrane region" description="Helical" evidence="14">
    <location>
        <begin position="66"/>
        <end position="92"/>
    </location>
</feature>
<reference evidence="15" key="1">
    <citation type="submission" date="2024-03" db="EMBL/GenBank/DDBJ databases">
        <title>Human intestinal bacterial collection.</title>
        <authorList>
            <person name="Pauvert C."/>
            <person name="Hitch T.C.A."/>
            <person name="Clavel T."/>
        </authorList>
    </citation>
    <scope>NUCLEOTIDE SEQUENCE [LARGE SCALE GENOMIC DNA]</scope>
    <source>
        <strain evidence="15">CLA-AA-H89B</strain>
    </source>
</reference>
<keyword evidence="3 14" id="KW-0813">Transport</keyword>
<keyword evidence="6 14" id="KW-0769">Symport</keyword>
<feature type="transmembrane region" description="Helical" evidence="14">
    <location>
        <begin position="5"/>
        <end position="23"/>
    </location>
</feature>
<dbReference type="PROSITE" id="PS50283">
    <property type="entry name" value="NA_SOLUT_SYMP_3"/>
    <property type="match status" value="1"/>
</dbReference>
<feature type="transmembrane region" description="Helical" evidence="14">
    <location>
        <begin position="284"/>
        <end position="304"/>
    </location>
</feature>